<dbReference type="EMBL" id="UZAJ01000870">
    <property type="protein sequence ID" value="VDO30594.1"/>
    <property type="molecule type" value="Genomic_DNA"/>
</dbReference>
<proteinExistence type="predicted"/>
<reference evidence="1 2" key="2">
    <citation type="submission" date="2018-11" db="EMBL/GenBank/DDBJ databases">
        <authorList>
            <consortium name="Pathogen Informatics"/>
        </authorList>
    </citation>
    <scope>NUCLEOTIDE SEQUENCE [LARGE SCALE GENOMIC DNA]</scope>
</reference>
<protein>
    <submittedName>
        <fullName evidence="1 3">Uncharacterized protein</fullName>
    </submittedName>
</protein>
<dbReference type="WBParaSite" id="OFLC_0000173101-mRNA-1">
    <property type="protein sequence ID" value="OFLC_0000173101-mRNA-1"/>
    <property type="gene ID" value="OFLC_0000173101"/>
</dbReference>
<gene>
    <name evidence="1" type="ORF">OFLC_LOCUS1732</name>
</gene>
<sequence>MSRNNALIILNKQINGQIWMDGRGHRVHPNTYNFHSKQYRHRRDVAGSTARGLKYLTIRIYAKLICINRVHTVPLKSENHFLSLFTQLNDVLELQII</sequence>
<keyword evidence="2" id="KW-1185">Reference proteome</keyword>
<accession>A0A183H2M2</accession>
<reference evidence="3" key="1">
    <citation type="submission" date="2016-06" db="UniProtKB">
        <authorList>
            <consortium name="WormBaseParasite"/>
        </authorList>
    </citation>
    <scope>IDENTIFICATION</scope>
</reference>
<dbReference type="AlphaFoldDB" id="A0A183H2M2"/>
<name>A0A183H2M2_9BILA</name>
<evidence type="ECO:0000313" key="3">
    <source>
        <dbReference type="WBParaSite" id="OFLC_0000173101-mRNA-1"/>
    </source>
</evidence>
<dbReference type="Proteomes" id="UP000267606">
    <property type="component" value="Unassembled WGS sequence"/>
</dbReference>
<organism evidence="3">
    <name type="scientific">Onchocerca flexuosa</name>
    <dbReference type="NCBI Taxonomy" id="387005"/>
    <lineage>
        <taxon>Eukaryota</taxon>
        <taxon>Metazoa</taxon>
        <taxon>Ecdysozoa</taxon>
        <taxon>Nematoda</taxon>
        <taxon>Chromadorea</taxon>
        <taxon>Rhabditida</taxon>
        <taxon>Spirurina</taxon>
        <taxon>Spiruromorpha</taxon>
        <taxon>Filarioidea</taxon>
        <taxon>Onchocercidae</taxon>
        <taxon>Onchocerca</taxon>
    </lineage>
</organism>
<evidence type="ECO:0000313" key="2">
    <source>
        <dbReference type="Proteomes" id="UP000267606"/>
    </source>
</evidence>
<evidence type="ECO:0000313" key="1">
    <source>
        <dbReference type="EMBL" id="VDO30594.1"/>
    </source>
</evidence>